<feature type="transmembrane region" description="Helical" evidence="10">
    <location>
        <begin position="577"/>
        <end position="595"/>
    </location>
</feature>
<sequence length="832" mass="84865">MTTVRDPLLTLTGIVKQYPGVRALDGVDLAVLPGQVHAVLGENGAGKSTLVGVAAGSVTPDAGRITLGGRDHPALTPALARENGLALVYQTPALAGSLTVAESMLVLLPEQVRPTVDAAAAWTAEHLRELGLDIGADQLVSELTAREAHLVEIAAALATRPRVLVLDEPTEALGPDETNWLFDRIRHLVADGTAVVYITHRIPEIREIAQTMTVLRDGRVVGGGPVGDHTDEQIVEMIVGRSLDTTFPAKPDLAGADVVLAAEGLRGAGFDELTVQVAAGEIVGFAGVEGNGQRQALRALAGLVRSHGRVTVAGRPVALGSPAAAARQGITFLSGDRLREAVFGDLSIRENIDALALPRVSLLRTLLVPGRERALAGPAVAALRVKAASLETPVGTLSGGNQQKVLLARASIGDPTVLLVEDPTQGVDAGARLEIYRVLRELAARGTAVVVLSTDAVELEGLCDRVLVFSRGRIHAELSAANLSERDITGAAVLATEHAVAAPEPQARPANRRKLLGGESQAVLMLVLTVLLATVTAVQAPTFLSTLTVGQLLLATASLALVSLGQLVVVMTGGIDLSVGSVVALSVVAVSFFGAGPPGYFAVGVLVALAAGAAVGLLNGVLVSRVNLPPVVATLITSIGVVGAAQLLRPLPGGQADDLLLAALGTTVAGIPVVFVIVVLVGVGGHLLLRRARAGRALRATGSNPVSASRMGVAVASTRLLAYLLGGALAAAGGVALYAQTGIGDASTGQALTLASVTVVVLAGASIFGGTGSALAVLATALFVQTITSSLSFLSVSLAWQYWIQGIFVVTAALVPLVRTRRRRAPGAAVSA</sequence>
<dbReference type="Pfam" id="PF02653">
    <property type="entry name" value="BPD_transp_2"/>
    <property type="match status" value="1"/>
</dbReference>
<evidence type="ECO:0000256" key="8">
    <source>
        <dbReference type="ARBA" id="ARBA00022989"/>
    </source>
</evidence>
<dbReference type="InterPro" id="IPR003439">
    <property type="entry name" value="ABC_transporter-like_ATP-bd"/>
</dbReference>
<dbReference type="RefSeq" id="WP_131302815.1">
    <property type="nucleotide sequence ID" value="NZ_SJJR01000004.1"/>
</dbReference>
<keyword evidence="6" id="KW-0547">Nucleotide-binding</keyword>
<dbReference type="PANTHER" id="PTHR43790:SF9">
    <property type="entry name" value="GALACTOFURANOSE TRANSPORTER ATP-BINDING PROTEIN YTFR"/>
    <property type="match status" value="1"/>
</dbReference>
<feature type="transmembrane region" description="Helical" evidence="10">
    <location>
        <begin position="601"/>
        <end position="623"/>
    </location>
</feature>
<keyword evidence="3" id="KW-1003">Cell membrane</keyword>
<keyword evidence="8 10" id="KW-1133">Transmembrane helix</keyword>
<dbReference type="GO" id="GO:0005524">
    <property type="term" value="F:ATP binding"/>
    <property type="evidence" value="ECO:0007669"/>
    <property type="project" value="UniProtKB-KW"/>
</dbReference>
<dbReference type="CDD" id="cd03215">
    <property type="entry name" value="ABC_Carb_Monos_II"/>
    <property type="match status" value="1"/>
</dbReference>
<evidence type="ECO:0000256" key="9">
    <source>
        <dbReference type="ARBA" id="ARBA00023136"/>
    </source>
</evidence>
<reference evidence="12 13" key="1">
    <citation type="submission" date="2019-02" db="EMBL/GenBank/DDBJ databases">
        <title>Jishengella sp. nov., isolated from a root of Zingiber montanum.</title>
        <authorList>
            <person name="Kuncharoen N."/>
            <person name="Kudo T."/>
            <person name="Masahiro Y."/>
            <person name="Ohkuma M."/>
            <person name="Tanasupawat S."/>
        </authorList>
    </citation>
    <scope>NUCLEOTIDE SEQUENCE [LARGE SCALE GENOMIC DNA]</scope>
    <source>
        <strain evidence="12 13">PLAI 1-1</strain>
    </source>
</reference>
<evidence type="ECO:0000313" key="12">
    <source>
        <dbReference type="EMBL" id="TCB98358.1"/>
    </source>
</evidence>
<keyword evidence="5" id="KW-0677">Repeat</keyword>
<feature type="transmembrane region" description="Helical" evidence="10">
    <location>
        <begin position="775"/>
        <end position="794"/>
    </location>
</feature>
<dbReference type="OrthoDB" id="7757085at2"/>
<feature type="transmembrane region" description="Helical" evidence="10">
    <location>
        <begin position="800"/>
        <end position="818"/>
    </location>
</feature>
<feature type="transmembrane region" description="Helical" evidence="10">
    <location>
        <begin position="751"/>
        <end position="768"/>
    </location>
</feature>
<accession>A0A4R0GS63</accession>
<feature type="transmembrane region" description="Helical" evidence="10">
    <location>
        <begin position="522"/>
        <end position="540"/>
    </location>
</feature>
<dbReference type="SUPFAM" id="SSF52540">
    <property type="entry name" value="P-loop containing nucleoside triphosphate hydrolases"/>
    <property type="match status" value="2"/>
</dbReference>
<evidence type="ECO:0000256" key="1">
    <source>
        <dbReference type="ARBA" id="ARBA00004651"/>
    </source>
</evidence>
<dbReference type="SMART" id="SM00382">
    <property type="entry name" value="AAA"/>
    <property type="match status" value="2"/>
</dbReference>
<feature type="domain" description="ABC transporter" evidence="11">
    <location>
        <begin position="253"/>
        <end position="496"/>
    </location>
</feature>
<dbReference type="InterPro" id="IPR050107">
    <property type="entry name" value="ABC_carbohydrate_import_ATPase"/>
</dbReference>
<evidence type="ECO:0000256" key="3">
    <source>
        <dbReference type="ARBA" id="ARBA00022475"/>
    </source>
</evidence>
<comment type="caution">
    <text evidence="12">The sequence shown here is derived from an EMBL/GenBank/DDBJ whole genome shotgun (WGS) entry which is preliminary data.</text>
</comment>
<dbReference type="PROSITE" id="PS00211">
    <property type="entry name" value="ABC_TRANSPORTER_1"/>
    <property type="match status" value="1"/>
</dbReference>
<keyword evidence="13" id="KW-1185">Reference proteome</keyword>
<feature type="domain" description="ABC transporter" evidence="11">
    <location>
        <begin position="9"/>
        <end position="242"/>
    </location>
</feature>
<feature type="transmembrane region" description="Helical" evidence="10">
    <location>
        <begin position="720"/>
        <end position="739"/>
    </location>
</feature>
<dbReference type="Proteomes" id="UP000292274">
    <property type="component" value="Unassembled WGS sequence"/>
</dbReference>
<organism evidence="12 13">
    <name type="scientific">Micromonospora zingiberis</name>
    <dbReference type="NCBI Taxonomy" id="2053011"/>
    <lineage>
        <taxon>Bacteria</taxon>
        <taxon>Bacillati</taxon>
        <taxon>Actinomycetota</taxon>
        <taxon>Actinomycetes</taxon>
        <taxon>Micromonosporales</taxon>
        <taxon>Micromonosporaceae</taxon>
        <taxon>Micromonospora</taxon>
    </lineage>
</organism>
<keyword evidence="7 12" id="KW-0067">ATP-binding</keyword>
<evidence type="ECO:0000256" key="2">
    <source>
        <dbReference type="ARBA" id="ARBA00022448"/>
    </source>
</evidence>
<keyword evidence="9 10" id="KW-0472">Membrane</keyword>
<feature type="transmembrane region" description="Helical" evidence="10">
    <location>
        <begin position="630"/>
        <end position="648"/>
    </location>
</feature>
<dbReference type="AlphaFoldDB" id="A0A4R0GS63"/>
<evidence type="ECO:0000256" key="10">
    <source>
        <dbReference type="SAM" id="Phobius"/>
    </source>
</evidence>
<feature type="transmembrane region" description="Helical" evidence="10">
    <location>
        <begin position="552"/>
        <end position="570"/>
    </location>
</feature>
<keyword evidence="4 10" id="KW-0812">Transmembrane</keyword>
<feature type="transmembrane region" description="Helical" evidence="10">
    <location>
        <begin position="660"/>
        <end position="689"/>
    </location>
</feature>
<proteinExistence type="predicted"/>
<name>A0A4R0GS63_9ACTN</name>
<dbReference type="PANTHER" id="PTHR43790">
    <property type="entry name" value="CARBOHYDRATE TRANSPORT ATP-BINDING PROTEIN MG119-RELATED"/>
    <property type="match status" value="1"/>
</dbReference>
<dbReference type="GO" id="GO:0016887">
    <property type="term" value="F:ATP hydrolysis activity"/>
    <property type="evidence" value="ECO:0007669"/>
    <property type="project" value="InterPro"/>
</dbReference>
<dbReference type="PROSITE" id="PS50893">
    <property type="entry name" value="ABC_TRANSPORTER_2"/>
    <property type="match status" value="2"/>
</dbReference>
<evidence type="ECO:0000256" key="4">
    <source>
        <dbReference type="ARBA" id="ARBA00022692"/>
    </source>
</evidence>
<dbReference type="InterPro" id="IPR017871">
    <property type="entry name" value="ABC_transporter-like_CS"/>
</dbReference>
<gene>
    <name evidence="12" type="ORF">E0H26_08195</name>
</gene>
<dbReference type="InterPro" id="IPR001851">
    <property type="entry name" value="ABC_transp_permease"/>
</dbReference>
<dbReference type="CDD" id="cd03216">
    <property type="entry name" value="ABC_Carb_Monos_I"/>
    <property type="match status" value="1"/>
</dbReference>
<evidence type="ECO:0000256" key="6">
    <source>
        <dbReference type="ARBA" id="ARBA00022741"/>
    </source>
</evidence>
<evidence type="ECO:0000259" key="11">
    <source>
        <dbReference type="PROSITE" id="PS50893"/>
    </source>
</evidence>
<evidence type="ECO:0000256" key="7">
    <source>
        <dbReference type="ARBA" id="ARBA00022840"/>
    </source>
</evidence>
<dbReference type="Gene3D" id="3.40.50.300">
    <property type="entry name" value="P-loop containing nucleotide triphosphate hydrolases"/>
    <property type="match status" value="2"/>
</dbReference>
<comment type="subcellular location">
    <subcellularLocation>
        <location evidence="1">Cell membrane</location>
        <topology evidence="1">Multi-pass membrane protein</topology>
    </subcellularLocation>
</comment>
<dbReference type="InterPro" id="IPR003593">
    <property type="entry name" value="AAA+_ATPase"/>
</dbReference>
<keyword evidence="2" id="KW-0813">Transport</keyword>
<protein>
    <submittedName>
        <fullName evidence="12">ATP-binding cassette domain-containing protein</fullName>
    </submittedName>
</protein>
<evidence type="ECO:0000313" key="13">
    <source>
        <dbReference type="Proteomes" id="UP000292274"/>
    </source>
</evidence>
<dbReference type="GO" id="GO:0005886">
    <property type="term" value="C:plasma membrane"/>
    <property type="evidence" value="ECO:0007669"/>
    <property type="project" value="UniProtKB-SubCell"/>
</dbReference>
<dbReference type="GO" id="GO:0022857">
    <property type="term" value="F:transmembrane transporter activity"/>
    <property type="evidence" value="ECO:0007669"/>
    <property type="project" value="InterPro"/>
</dbReference>
<evidence type="ECO:0000256" key="5">
    <source>
        <dbReference type="ARBA" id="ARBA00022737"/>
    </source>
</evidence>
<dbReference type="InterPro" id="IPR027417">
    <property type="entry name" value="P-loop_NTPase"/>
</dbReference>
<dbReference type="Pfam" id="PF00005">
    <property type="entry name" value="ABC_tran"/>
    <property type="match status" value="2"/>
</dbReference>
<dbReference type="EMBL" id="SJJR01000004">
    <property type="protein sequence ID" value="TCB98358.1"/>
    <property type="molecule type" value="Genomic_DNA"/>
</dbReference>